<reference evidence="1" key="1">
    <citation type="submission" date="2022-07" db="EMBL/GenBank/DDBJ databases">
        <title>Phylogenomic reconstructions and comparative analyses of Kickxellomycotina fungi.</title>
        <authorList>
            <person name="Reynolds N.K."/>
            <person name="Stajich J.E."/>
            <person name="Barry K."/>
            <person name="Grigoriev I.V."/>
            <person name="Crous P."/>
            <person name="Smith M.E."/>
        </authorList>
    </citation>
    <scope>NUCLEOTIDE SEQUENCE</scope>
    <source>
        <strain evidence="1">BCRC 34780</strain>
    </source>
</reference>
<organism evidence="1 2">
    <name type="scientific">Coemansia helicoidea</name>
    <dbReference type="NCBI Taxonomy" id="1286919"/>
    <lineage>
        <taxon>Eukaryota</taxon>
        <taxon>Fungi</taxon>
        <taxon>Fungi incertae sedis</taxon>
        <taxon>Zoopagomycota</taxon>
        <taxon>Kickxellomycotina</taxon>
        <taxon>Kickxellomycetes</taxon>
        <taxon>Kickxellales</taxon>
        <taxon>Kickxellaceae</taxon>
        <taxon>Coemansia</taxon>
    </lineage>
</organism>
<accession>A0ACC1LGF2</accession>
<sequence length="361" mass="38171">MPPSLPHAAARLRTVPIAEVCGVVASNPPLRLGTAPSASLPKRPGAGAVRRHRHERSLEMLRGVLVAAAAAAAREAAASAGDACEKPGQWTAALAEKRAVLVEALRELQHPQAEAIGAIHMLLENRVLLGLLSPAAACALAQYPDDVGLPLTVVPSVSVDGGLSSSLESTDSAGTVAYPDDDDGLAANAYEADAALAGGRYDDGEQFSLVDAWAGEQRRLVTRRGSSICSGATLAGSCDTARAADGARAVPLPDDMGVCWPLGGTRSDAACTWGRFYAELGEVRVPTRFRSPQHSLAMLATEQLMMRNDKIVCPLKNRLQEPNPRRVAFEDHIRTTGTIPPPTVASRRRSPLRRVTRIVVR</sequence>
<dbReference type="EMBL" id="JANBUN010000008">
    <property type="protein sequence ID" value="KAJ2808255.1"/>
    <property type="molecule type" value="Genomic_DNA"/>
</dbReference>
<keyword evidence="2" id="KW-1185">Reference proteome</keyword>
<evidence type="ECO:0000313" key="1">
    <source>
        <dbReference type="EMBL" id="KAJ2808255.1"/>
    </source>
</evidence>
<gene>
    <name evidence="1" type="ORF">H4R21_000140</name>
</gene>
<proteinExistence type="predicted"/>
<name>A0ACC1LGF2_9FUNG</name>
<comment type="caution">
    <text evidence="1">The sequence shown here is derived from an EMBL/GenBank/DDBJ whole genome shotgun (WGS) entry which is preliminary data.</text>
</comment>
<dbReference type="Proteomes" id="UP001140087">
    <property type="component" value="Unassembled WGS sequence"/>
</dbReference>
<protein>
    <submittedName>
        <fullName evidence="1">Uncharacterized protein</fullName>
    </submittedName>
</protein>
<evidence type="ECO:0000313" key="2">
    <source>
        <dbReference type="Proteomes" id="UP001140087"/>
    </source>
</evidence>